<evidence type="ECO:0000313" key="2">
    <source>
        <dbReference type="EMBL" id="KAK1788575.1"/>
    </source>
</evidence>
<feature type="compositionally biased region" description="Basic and acidic residues" evidence="1">
    <location>
        <begin position="365"/>
        <end position="377"/>
    </location>
</feature>
<gene>
    <name evidence="2" type="ORF">P4O66_002652</name>
</gene>
<evidence type="ECO:0000256" key="1">
    <source>
        <dbReference type="SAM" id="MobiDB-lite"/>
    </source>
</evidence>
<organism evidence="2 3">
    <name type="scientific">Electrophorus voltai</name>
    <dbReference type="NCBI Taxonomy" id="2609070"/>
    <lineage>
        <taxon>Eukaryota</taxon>
        <taxon>Metazoa</taxon>
        <taxon>Chordata</taxon>
        <taxon>Craniata</taxon>
        <taxon>Vertebrata</taxon>
        <taxon>Euteleostomi</taxon>
        <taxon>Actinopterygii</taxon>
        <taxon>Neopterygii</taxon>
        <taxon>Teleostei</taxon>
        <taxon>Ostariophysi</taxon>
        <taxon>Gymnotiformes</taxon>
        <taxon>Gymnotoidei</taxon>
        <taxon>Gymnotidae</taxon>
        <taxon>Electrophorus</taxon>
    </lineage>
</organism>
<keyword evidence="3" id="KW-1185">Reference proteome</keyword>
<sequence>MEIHRFDHIVFPVFSCLVLVYQKENPVMEVEEALHRDSPSEMDTVTADSESEAPPAPKARSPRAQAPKPRPRKGKKTASPVPAPEKGQSSEVSPEARAQKPEQPLPHTSARENPVQPGQTPTQPRIVGLAGAPNAFPGLFTSHLYNPVFVPIPITVPIPVLITVPVASSPFMSVPVPVSVASNPRADRNLTIINVVKSPALATQSIFTHSIPQYQTALYQGDEKQATYNYDRIQVEYSLSRTQLSAKGLAQGPNNGNLVILIRTGIALVSYTARTVLHCYRVLVYDYNNFAGKLHALCSVMLLTPERNREKDRYQDCTENRTATEIAQRTGQLQRLHREQDSYRDCTEKRTATETAQRKGQLQRLHREQDSYRDCTENRTATETAQRKGLLQRLHREKDSYRDCTENRTATETAQRTGQLQRLHREKDREDMGLAFHITLLVNPLTSPPTLNMSAEE</sequence>
<dbReference type="EMBL" id="JAROKS010000022">
    <property type="protein sequence ID" value="KAK1788575.1"/>
    <property type="molecule type" value="Genomic_DNA"/>
</dbReference>
<feature type="region of interest" description="Disordered" evidence="1">
    <location>
        <begin position="338"/>
        <end position="425"/>
    </location>
</feature>
<feature type="compositionally biased region" description="Low complexity" evidence="1">
    <location>
        <begin position="58"/>
        <end position="67"/>
    </location>
</feature>
<dbReference type="Proteomes" id="UP001239994">
    <property type="component" value="Unassembled WGS sequence"/>
</dbReference>
<dbReference type="AlphaFoldDB" id="A0AAD8YWY5"/>
<feature type="compositionally biased region" description="Polar residues" evidence="1">
    <location>
        <begin position="407"/>
        <end position="420"/>
    </location>
</feature>
<comment type="caution">
    <text evidence="2">The sequence shown here is derived from an EMBL/GenBank/DDBJ whole genome shotgun (WGS) entry which is preliminary data.</text>
</comment>
<reference evidence="2" key="1">
    <citation type="submission" date="2023-03" db="EMBL/GenBank/DDBJ databases">
        <title>Electrophorus voltai genome.</title>
        <authorList>
            <person name="Bian C."/>
        </authorList>
    </citation>
    <scope>NUCLEOTIDE SEQUENCE</scope>
    <source>
        <strain evidence="2">CB-2022</strain>
        <tissue evidence="2">Muscle</tissue>
    </source>
</reference>
<feature type="compositionally biased region" description="Basic and acidic residues" evidence="1">
    <location>
        <begin position="338"/>
        <end position="352"/>
    </location>
</feature>
<evidence type="ECO:0000313" key="3">
    <source>
        <dbReference type="Proteomes" id="UP001239994"/>
    </source>
</evidence>
<feature type="compositionally biased region" description="Basic and acidic residues" evidence="1">
    <location>
        <begin position="394"/>
        <end position="406"/>
    </location>
</feature>
<protein>
    <submittedName>
        <fullName evidence="2">Uncharacterized protein</fullName>
    </submittedName>
</protein>
<name>A0AAD8YWY5_9TELE</name>
<feature type="region of interest" description="Disordered" evidence="1">
    <location>
        <begin position="33"/>
        <end position="126"/>
    </location>
</feature>
<proteinExistence type="predicted"/>
<accession>A0AAD8YWY5</accession>